<keyword evidence="7" id="KW-0812">Transmembrane</keyword>
<feature type="compositionally biased region" description="Acidic residues" evidence="6">
    <location>
        <begin position="724"/>
        <end position="746"/>
    </location>
</feature>
<dbReference type="RefSeq" id="WP_377314099.1">
    <property type="nucleotide sequence ID" value="NZ_JBHUIY010000003.1"/>
</dbReference>
<dbReference type="EMBL" id="JBHUIY010000003">
    <property type="protein sequence ID" value="MFD2232621.1"/>
    <property type="molecule type" value="Genomic_DNA"/>
</dbReference>
<comment type="similarity">
    <text evidence="2">Belongs to the zinc-containing alcohol dehydrogenase family.</text>
</comment>
<keyword evidence="12" id="KW-1185">Reference proteome</keyword>
<keyword evidence="7" id="KW-1133">Transmembrane helix</keyword>
<gene>
    <name evidence="11" type="ORF">ACFSNB_02260</name>
</gene>
<dbReference type="Pfam" id="PF01408">
    <property type="entry name" value="GFO_IDH_MocA"/>
    <property type="match status" value="1"/>
</dbReference>
<dbReference type="Gene3D" id="3.30.360.10">
    <property type="entry name" value="Dihydrodipicolinate Reductase, domain 2"/>
    <property type="match status" value="1"/>
</dbReference>
<dbReference type="SUPFAM" id="SSF55347">
    <property type="entry name" value="Glyceraldehyde-3-phosphate dehydrogenase-like, C-terminal domain"/>
    <property type="match status" value="1"/>
</dbReference>
<dbReference type="InterPro" id="IPR000683">
    <property type="entry name" value="Gfo/Idh/MocA-like_OxRdtase_N"/>
</dbReference>
<dbReference type="CDD" id="cd08255">
    <property type="entry name" value="2-desacetyl-2-hydroxyethyl_bacteriochlorophyllide_like"/>
    <property type="match status" value="1"/>
</dbReference>
<evidence type="ECO:0000256" key="7">
    <source>
        <dbReference type="SAM" id="Phobius"/>
    </source>
</evidence>
<feature type="transmembrane region" description="Helical" evidence="7">
    <location>
        <begin position="171"/>
        <end position="193"/>
    </location>
</feature>
<keyword evidence="5" id="KW-0560">Oxidoreductase</keyword>
<keyword evidence="4" id="KW-0862">Zinc</keyword>
<dbReference type="Gene3D" id="3.40.50.720">
    <property type="entry name" value="NAD(P)-binding Rossmann-like Domain"/>
    <property type="match status" value="2"/>
</dbReference>
<organism evidence="11 12">
    <name type="scientific">Phaeospirillum tilakii</name>
    <dbReference type="NCBI Taxonomy" id="741673"/>
    <lineage>
        <taxon>Bacteria</taxon>
        <taxon>Pseudomonadati</taxon>
        <taxon>Pseudomonadota</taxon>
        <taxon>Alphaproteobacteria</taxon>
        <taxon>Rhodospirillales</taxon>
        <taxon>Rhodospirillaceae</taxon>
        <taxon>Phaeospirillum</taxon>
    </lineage>
</organism>
<dbReference type="SUPFAM" id="SSF50129">
    <property type="entry name" value="GroES-like"/>
    <property type="match status" value="1"/>
</dbReference>
<evidence type="ECO:0000313" key="12">
    <source>
        <dbReference type="Proteomes" id="UP001597296"/>
    </source>
</evidence>
<evidence type="ECO:0000259" key="10">
    <source>
        <dbReference type="Pfam" id="PF22725"/>
    </source>
</evidence>
<evidence type="ECO:0000256" key="1">
    <source>
        <dbReference type="ARBA" id="ARBA00001947"/>
    </source>
</evidence>
<proteinExistence type="inferred from homology"/>
<evidence type="ECO:0000313" key="11">
    <source>
        <dbReference type="EMBL" id="MFD2232621.1"/>
    </source>
</evidence>
<feature type="domain" description="Alcohol dehydrogenase-like C-terminal" evidence="8">
    <location>
        <begin position="183"/>
        <end position="301"/>
    </location>
</feature>
<dbReference type="Pfam" id="PF22725">
    <property type="entry name" value="GFO_IDH_MocA_C3"/>
    <property type="match status" value="1"/>
</dbReference>
<dbReference type="Pfam" id="PF00107">
    <property type="entry name" value="ADH_zinc_N"/>
    <property type="match status" value="1"/>
</dbReference>
<sequence length="746" mass="76963">MKQVIQSARSGKLSLREVPPPRVRAGHLLVATRASVISAGTERMVIDFARKSLAAKARSRPDLVRKVLDKARRDGVAATIKAVMARLDEPLPLGYSAAGRVVAVGAGLEGAFQVGQRVAVAGAGLANHAELNVVPAALAAPVPDDVSDEEAAFGTVAAIAMAGMRSLEAQLGDVVAVIGVGLIGQLAVGLLALQGARVVAFDTNPARLALARRMGAELTLDPTAEGIDSAVAALSGGIGCDSVLIAAATESSEPLALAASLARDRARVVMVGKVGTEFDYAAFMKKELSLSVSRSYGPGRYDPDFEGAGIKYPVGWVRWTETENLREAVRLMGRGRPGRLDVGALITHRFPFAAAEAAYTLVTEGGEPHLGVVLTYDEAGASLPAAPAFPAPAAAPAGRCVLGMIGAGAFARTVLLPELVRLPGVELRTLCTQRGASAEHGQQTFGFAHATTDLDAVLGDPAINAVLIATRHGSHAELTARALAAGKAVLVEKPLAMDQAQLERVIAARQASAAFFLVGFNRRFAPLVGSMQAHLARHAGPRLIQIRVNAGAVPPESWVNAADEGGGRILGELCHFVDLARALAGAPIVTVAAEAVAAGPGPCDDVATTLTFADGSLATLLYTARGDTASGKERIELFAGGSVAVLDNFRSLALTSGGRTRTEKSLAQDKGHRAELAAFVQAVAAGGPAPVDEAELIESSRATLAVLDSLREGRRIDLRAPAENESEVETETAVEDGAEAESGAEA</sequence>
<evidence type="ECO:0000256" key="6">
    <source>
        <dbReference type="SAM" id="MobiDB-lite"/>
    </source>
</evidence>
<dbReference type="InterPro" id="IPR013149">
    <property type="entry name" value="ADH-like_C"/>
</dbReference>
<evidence type="ECO:0000256" key="5">
    <source>
        <dbReference type="ARBA" id="ARBA00023002"/>
    </source>
</evidence>
<accession>A0ABW5C6T4</accession>
<feature type="region of interest" description="Disordered" evidence="6">
    <location>
        <begin position="718"/>
        <end position="746"/>
    </location>
</feature>
<feature type="domain" description="Gfo/Idh/MocA-like oxidoreductase N-terminal" evidence="9">
    <location>
        <begin position="403"/>
        <end position="519"/>
    </location>
</feature>
<comment type="cofactor">
    <cofactor evidence="1">
        <name>Zn(2+)</name>
        <dbReference type="ChEBI" id="CHEBI:29105"/>
    </cofactor>
</comment>
<dbReference type="InterPro" id="IPR011032">
    <property type="entry name" value="GroES-like_sf"/>
</dbReference>
<feature type="domain" description="GFO/IDH/MocA-like oxidoreductase" evidence="10">
    <location>
        <begin position="542"/>
        <end position="625"/>
    </location>
</feature>
<protein>
    <submittedName>
        <fullName evidence="11">Bi-domain-containing oxidoreductase</fullName>
    </submittedName>
</protein>
<evidence type="ECO:0000256" key="3">
    <source>
        <dbReference type="ARBA" id="ARBA00022723"/>
    </source>
</evidence>
<dbReference type="PANTHER" id="PTHR43350:SF19">
    <property type="entry name" value="D-GULOSIDE 3-DEHYDROGENASE"/>
    <property type="match status" value="1"/>
</dbReference>
<name>A0ABW5C6T4_9PROT</name>
<evidence type="ECO:0000256" key="2">
    <source>
        <dbReference type="ARBA" id="ARBA00008072"/>
    </source>
</evidence>
<evidence type="ECO:0000259" key="9">
    <source>
        <dbReference type="Pfam" id="PF01408"/>
    </source>
</evidence>
<dbReference type="PANTHER" id="PTHR43350">
    <property type="entry name" value="NAD-DEPENDENT ALCOHOL DEHYDROGENASE"/>
    <property type="match status" value="1"/>
</dbReference>
<evidence type="ECO:0000256" key="4">
    <source>
        <dbReference type="ARBA" id="ARBA00022833"/>
    </source>
</evidence>
<comment type="caution">
    <text evidence="11">The sequence shown here is derived from an EMBL/GenBank/DDBJ whole genome shotgun (WGS) entry which is preliminary data.</text>
</comment>
<reference evidence="12" key="1">
    <citation type="journal article" date="2019" name="Int. J. Syst. Evol. Microbiol.">
        <title>The Global Catalogue of Microorganisms (GCM) 10K type strain sequencing project: providing services to taxonomists for standard genome sequencing and annotation.</title>
        <authorList>
            <consortium name="The Broad Institute Genomics Platform"/>
            <consortium name="The Broad Institute Genome Sequencing Center for Infectious Disease"/>
            <person name="Wu L."/>
            <person name="Ma J."/>
        </authorList>
    </citation>
    <scope>NUCLEOTIDE SEQUENCE [LARGE SCALE GENOMIC DNA]</scope>
    <source>
        <strain evidence="12">KCTC 15012</strain>
    </source>
</reference>
<dbReference type="InterPro" id="IPR036291">
    <property type="entry name" value="NAD(P)-bd_dom_sf"/>
</dbReference>
<keyword evidence="7" id="KW-0472">Membrane</keyword>
<keyword evidence="3" id="KW-0479">Metal-binding</keyword>
<evidence type="ECO:0000259" key="8">
    <source>
        <dbReference type="Pfam" id="PF00107"/>
    </source>
</evidence>
<dbReference type="Gene3D" id="3.90.180.10">
    <property type="entry name" value="Medium-chain alcohol dehydrogenases, catalytic domain"/>
    <property type="match status" value="1"/>
</dbReference>
<dbReference type="SUPFAM" id="SSF51735">
    <property type="entry name" value="NAD(P)-binding Rossmann-fold domains"/>
    <property type="match status" value="2"/>
</dbReference>
<dbReference type="Proteomes" id="UP001597296">
    <property type="component" value="Unassembled WGS sequence"/>
</dbReference>
<dbReference type="InterPro" id="IPR055170">
    <property type="entry name" value="GFO_IDH_MocA-like_dom"/>
</dbReference>